<organism evidence="9 10">
    <name type="scientific">Halodesulfovibrio spirochaetisodalis</name>
    <dbReference type="NCBI Taxonomy" id="1560234"/>
    <lineage>
        <taxon>Bacteria</taxon>
        <taxon>Pseudomonadati</taxon>
        <taxon>Thermodesulfobacteriota</taxon>
        <taxon>Desulfovibrionia</taxon>
        <taxon>Desulfovibrionales</taxon>
        <taxon>Desulfovibrionaceae</taxon>
        <taxon>Halodesulfovibrio</taxon>
    </lineage>
</organism>
<dbReference type="PANTHER" id="PTHR34979:SF1">
    <property type="entry name" value="INNER MEMBRANE PROTEIN YGAZ"/>
    <property type="match status" value="1"/>
</dbReference>
<dbReference type="PANTHER" id="PTHR34979">
    <property type="entry name" value="INNER MEMBRANE PROTEIN YGAZ"/>
    <property type="match status" value="1"/>
</dbReference>
<dbReference type="OrthoDB" id="9803444at2"/>
<comment type="caution">
    <text evidence="9">The sequence shown here is derived from an EMBL/GenBank/DDBJ whole genome shotgun (WGS) entry which is preliminary data.</text>
</comment>
<keyword evidence="3" id="KW-0813">Transport</keyword>
<evidence type="ECO:0000256" key="6">
    <source>
        <dbReference type="ARBA" id="ARBA00022989"/>
    </source>
</evidence>
<dbReference type="GO" id="GO:1903785">
    <property type="term" value="P:L-valine transmembrane transport"/>
    <property type="evidence" value="ECO:0007669"/>
    <property type="project" value="TreeGrafter"/>
</dbReference>
<feature type="transmembrane region" description="Helical" evidence="8">
    <location>
        <begin position="12"/>
        <end position="40"/>
    </location>
</feature>
<keyword evidence="6 8" id="KW-1133">Transmembrane helix</keyword>
<feature type="transmembrane region" description="Helical" evidence="8">
    <location>
        <begin position="102"/>
        <end position="124"/>
    </location>
</feature>
<comment type="similarity">
    <text evidence="2">Belongs to the AzlC family.</text>
</comment>
<dbReference type="AlphaFoldDB" id="A0A1B7XCY4"/>
<evidence type="ECO:0000256" key="3">
    <source>
        <dbReference type="ARBA" id="ARBA00022448"/>
    </source>
</evidence>
<protein>
    <recommendedName>
        <fullName evidence="11">Branched-chain amino acid ABC transporter permease</fullName>
    </recommendedName>
</protein>
<evidence type="ECO:0000313" key="9">
    <source>
        <dbReference type="EMBL" id="OBQ51843.1"/>
    </source>
</evidence>
<dbReference type="STRING" id="1560234.SP90_08365"/>
<keyword evidence="5 8" id="KW-0812">Transmembrane</keyword>
<gene>
    <name evidence="9" type="ORF">SP90_08365</name>
</gene>
<sequence length="235" mass="25164">MPTTRSAKESFLIGASTIIPVMPGIVPFGMLTGVVTIAAGVSPVNAIFMTLFMFAGAAQVTAAQLLAENSTAIMIVATTIMINLRFIMYSASITPYLGKISIWQRLFLAYTLSDQAYAVSIVEFTKKNSPFQRAPFFLGACVSLYVTWMAATIGGIFFGALIPPEWSFDFAVPLTFLALLMPNITDRATALAAGVAALVAILSVSLPYNMGLMAGAFTGIFAGYFFSKKQRAHHV</sequence>
<feature type="transmembrane region" description="Helical" evidence="8">
    <location>
        <begin position="136"/>
        <end position="160"/>
    </location>
</feature>
<evidence type="ECO:0000256" key="8">
    <source>
        <dbReference type="SAM" id="Phobius"/>
    </source>
</evidence>
<dbReference type="Proteomes" id="UP000091979">
    <property type="component" value="Unassembled WGS sequence"/>
</dbReference>
<feature type="transmembrane region" description="Helical" evidence="8">
    <location>
        <begin position="210"/>
        <end position="227"/>
    </location>
</feature>
<keyword evidence="10" id="KW-1185">Reference proteome</keyword>
<dbReference type="Pfam" id="PF03591">
    <property type="entry name" value="AzlC"/>
    <property type="match status" value="1"/>
</dbReference>
<accession>A0A1B7XCY4</accession>
<dbReference type="InterPro" id="IPR011606">
    <property type="entry name" value="Brnchd-chn_aa_trnsp_permease"/>
</dbReference>
<keyword evidence="4" id="KW-1003">Cell membrane</keyword>
<evidence type="ECO:0000313" key="10">
    <source>
        <dbReference type="Proteomes" id="UP000091979"/>
    </source>
</evidence>
<dbReference type="RefSeq" id="WP_066854495.1">
    <property type="nucleotide sequence ID" value="NZ_JXMS01000012.1"/>
</dbReference>
<dbReference type="GO" id="GO:0005886">
    <property type="term" value="C:plasma membrane"/>
    <property type="evidence" value="ECO:0007669"/>
    <property type="project" value="UniProtKB-SubCell"/>
</dbReference>
<evidence type="ECO:0000256" key="5">
    <source>
        <dbReference type="ARBA" id="ARBA00022692"/>
    </source>
</evidence>
<evidence type="ECO:0000256" key="2">
    <source>
        <dbReference type="ARBA" id="ARBA00010735"/>
    </source>
</evidence>
<comment type="subcellular location">
    <subcellularLocation>
        <location evidence="1">Cell membrane</location>
        <topology evidence="1">Multi-pass membrane protein</topology>
    </subcellularLocation>
</comment>
<proteinExistence type="inferred from homology"/>
<evidence type="ECO:0008006" key="11">
    <source>
        <dbReference type="Google" id="ProtNLM"/>
    </source>
</evidence>
<name>A0A1B7XCY4_9BACT</name>
<feature type="transmembrane region" description="Helical" evidence="8">
    <location>
        <begin position="73"/>
        <end position="96"/>
    </location>
</feature>
<keyword evidence="7 8" id="KW-0472">Membrane</keyword>
<evidence type="ECO:0000256" key="7">
    <source>
        <dbReference type="ARBA" id="ARBA00023136"/>
    </source>
</evidence>
<feature type="transmembrane region" description="Helical" evidence="8">
    <location>
        <begin position="46"/>
        <end position="66"/>
    </location>
</feature>
<reference evidence="9 10" key="1">
    <citation type="submission" date="2015-01" db="EMBL/GenBank/DDBJ databases">
        <title>Desulfovibrio sp. JC271 draft genome sequence.</title>
        <authorList>
            <person name="Shivani Y."/>
            <person name="Subhash Y."/>
            <person name="Sasikala C."/>
            <person name="Ramana C.V."/>
        </authorList>
    </citation>
    <scope>NUCLEOTIDE SEQUENCE [LARGE SCALE GENOMIC DNA]</scope>
    <source>
        <strain evidence="9 10">JC271</strain>
    </source>
</reference>
<dbReference type="EMBL" id="JXMS01000012">
    <property type="protein sequence ID" value="OBQ51843.1"/>
    <property type="molecule type" value="Genomic_DNA"/>
</dbReference>
<evidence type="ECO:0000256" key="1">
    <source>
        <dbReference type="ARBA" id="ARBA00004651"/>
    </source>
</evidence>
<evidence type="ECO:0000256" key="4">
    <source>
        <dbReference type="ARBA" id="ARBA00022475"/>
    </source>
</evidence>
<dbReference type="PATRIC" id="fig|1560234.3.peg.496"/>